<dbReference type="AlphaFoldDB" id="A0AAE0Y3H1"/>
<protein>
    <submittedName>
        <fullName evidence="2">Uncharacterized protein</fullName>
    </submittedName>
</protein>
<comment type="caution">
    <text evidence="2">The sequence shown here is derived from an EMBL/GenBank/DDBJ whole genome shotgun (WGS) entry which is preliminary data.</text>
</comment>
<feature type="compositionally biased region" description="Polar residues" evidence="1">
    <location>
        <begin position="1"/>
        <end position="25"/>
    </location>
</feature>
<dbReference type="Proteomes" id="UP001283361">
    <property type="component" value="Unassembled WGS sequence"/>
</dbReference>
<proteinExistence type="predicted"/>
<organism evidence="2 3">
    <name type="scientific">Elysia crispata</name>
    <name type="common">lettuce slug</name>
    <dbReference type="NCBI Taxonomy" id="231223"/>
    <lineage>
        <taxon>Eukaryota</taxon>
        <taxon>Metazoa</taxon>
        <taxon>Spiralia</taxon>
        <taxon>Lophotrochozoa</taxon>
        <taxon>Mollusca</taxon>
        <taxon>Gastropoda</taxon>
        <taxon>Heterobranchia</taxon>
        <taxon>Euthyneura</taxon>
        <taxon>Panpulmonata</taxon>
        <taxon>Sacoglossa</taxon>
        <taxon>Placobranchoidea</taxon>
        <taxon>Plakobranchidae</taxon>
        <taxon>Elysia</taxon>
    </lineage>
</organism>
<accession>A0AAE0Y3H1</accession>
<reference evidence="2" key="1">
    <citation type="journal article" date="2023" name="G3 (Bethesda)">
        <title>A reference genome for the long-term kleptoplast-retaining sea slug Elysia crispata morphotype clarki.</title>
        <authorList>
            <person name="Eastman K.E."/>
            <person name="Pendleton A.L."/>
            <person name="Shaikh M.A."/>
            <person name="Suttiyut T."/>
            <person name="Ogas R."/>
            <person name="Tomko P."/>
            <person name="Gavelis G."/>
            <person name="Widhalm J.R."/>
            <person name="Wisecaver J.H."/>
        </authorList>
    </citation>
    <scope>NUCLEOTIDE SEQUENCE</scope>
    <source>
        <strain evidence="2">ECLA1</strain>
    </source>
</reference>
<evidence type="ECO:0000313" key="2">
    <source>
        <dbReference type="EMBL" id="KAK3731288.1"/>
    </source>
</evidence>
<dbReference type="EMBL" id="JAWDGP010007018">
    <property type="protein sequence ID" value="KAK3731288.1"/>
    <property type="molecule type" value="Genomic_DNA"/>
</dbReference>
<feature type="region of interest" description="Disordered" evidence="1">
    <location>
        <begin position="1"/>
        <end position="37"/>
    </location>
</feature>
<name>A0AAE0Y3H1_9GAST</name>
<evidence type="ECO:0000313" key="3">
    <source>
        <dbReference type="Proteomes" id="UP001283361"/>
    </source>
</evidence>
<keyword evidence="3" id="KW-1185">Reference proteome</keyword>
<sequence>MSQSHPPSSQQLEAAEVSQLSQPGGLNQPVMFLEPVSDEPPANVTDLSIPEAFRADLRQEILRVYLLYSNQLCFLNPSMTNRWPMLLILA</sequence>
<gene>
    <name evidence="2" type="ORF">RRG08_025830</name>
</gene>
<evidence type="ECO:0000256" key="1">
    <source>
        <dbReference type="SAM" id="MobiDB-lite"/>
    </source>
</evidence>